<keyword evidence="5" id="KW-1133">Transmembrane helix</keyword>
<evidence type="ECO:0000256" key="7">
    <source>
        <dbReference type="ARBA" id="ARBA00023136"/>
    </source>
</evidence>
<dbReference type="GO" id="GO:0005886">
    <property type="term" value="C:plasma membrane"/>
    <property type="evidence" value="ECO:0007669"/>
    <property type="project" value="UniProtKB-SubCell"/>
</dbReference>
<feature type="compositionally biased region" description="Low complexity" evidence="8">
    <location>
        <begin position="22"/>
        <end position="37"/>
    </location>
</feature>
<dbReference type="EMBL" id="CAKKNE010000002">
    <property type="protein sequence ID" value="CAH0368972.1"/>
    <property type="molecule type" value="Genomic_DNA"/>
</dbReference>
<feature type="region of interest" description="Disordered" evidence="8">
    <location>
        <begin position="1"/>
        <end position="42"/>
    </location>
</feature>
<comment type="caution">
    <text evidence="9">The sequence shown here is derived from an EMBL/GenBank/DDBJ whole genome shotgun (WGS) entry which is preliminary data.</text>
</comment>
<dbReference type="Proteomes" id="UP000789595">
    <property type="component" value="Unassembled WGS sequence"/>
</dbReference>
<evidence type="ECO:0000313" key="10">
    <source>
        <dbReference type="Proteomes" id="UP000789595"/>
    </source>
</evidence>
<evidence type="ECO:0000313" key="9">
    <source>
        <dbReference type="EMBL" id="CAH0368972.1"/>
    </source>
</evidence>
<dbReference type="InterPro" id="IPR044669">
    <property type="entry name" value="YneE/VCCN1/2-like"/>
</dbReference>
<dbReference type="OrthoDB" id="1368at2759"/>
<dbReference type="AlphaFoldDB" id="A0A8J2SKZ7"/>
<dbReference type="GO" id="GO:0005254">
    <property type="term" value="F:chloride channel activity"/>
    <property type="evidence" value="ECO:0007669"/>
    <property type="project" value="InterPro"/>
</dbReference>
<proteinExistence type="predicted"/>
<keyword evidence="10" id="KW-1185">Reference proteome</keyword>
<keyword evidence="2" id="KW-0813">Transport</keyword>
<comment type="subcellular location">
    <subcellularLocation>
        <location evidence="1">Cell membrane</location>
        <topology evidence="1">Multi-pass membrane protein</topology>
    </subcellularLocation>
</comment>
<keyword evidence="7" id="KW-0472">Membrane</keyword>
<dbReference type="PANTHER" id="PTHR33281">
    <property type="entry name" value="UPF0187 PROTEIN YNEE"/>
    <property type="match status" value="1"/>
</dbReference>
<evidence type="ECO:0000256" key="5">
    <source>
        <dbReference type="ARBA" id="ARBA00022989"/>
    </source>
</evidence>
<gene>
    <name evidence="9" type="ORF">PECAL_2P20740</name>
</gene>
<keyword evidence="3" id="KW-1003">Cell membrane</keyword>
<protein>
    <submittedName>
        <fullName evidence="9">Uncharacterized protein</fullName>
    </submittedName>
</protein>
<reference evidence="9" key="1">
    <citation type="submission" date="2021-11" db="EMBL/GenBank/DDBJ databases">
        <authorList>
            <consortium name="Genoscope - CEA"/>
            <person name="William W."/>
        </authorList>
    </citation>
    <scope>NUCLEOTIDE SEQUENCE</scope>
</reference>
<evidence type="ECO:0000256" key="8">
    <source>
        <dbReference type="SAM" id="MobiDB-lite"/>
    </source>
</evidence>
<name>A0A8J2SKZ7_9STRA</name>
<evidence type="ECO:0000256" key="6">
    <source>
        <dbReference type="ARBA" id="ARBA00023065"/>
    </source>
</evidence>
<evidence type="ECO:0000256" key="1">
    <source>
        <dbReference type="ARBA" id="ARBA00004651"/>
    </source>
</evidence>
<dbReference type="PANTHER" id="PTHR33281:SF19">
    <property type="entry name" value="VOLTAGE-DEPENDENT ANION CHANNEL-FORMING PROTEIN YNEE"/>
    <property type="match status" value="1"/>
</dbReference>
<evidence type="ECO:0000256" key="4">
    <source>
        <dbReference type="ARBA" id="ARBA00022692"/>
    </source>
</evidence>
<evidence type="ECO:0000256" key="2">
    <source>
        <dbReference type="ARBA" id="ARBA00022448"/>
    </source>
</evidence>
<organism evidence="9 10">
    <name type="scientific">Pelagomonas calceolata</name>
    <dbReference type="NCBI Taxonomy" id="35677"/>
    <lineage>
        <taxon>Eukaryota</taxon>
        <taxon>Sar</taxon>
        <taxon>Stramenopiles</taxon>
        <taxon>Ochrophyta</taxon>
        <taxon>Pelagophyceae</taxon>
        <taxon>Pelagomonadales</taxon>
        <taxon>Pelagomonadaceae</taxon>
        <taxon>Pelagomonas</taxon>
    </lineage>
</organism>
<sequence>MAAAKSSADRHASDTAVDTVWPDRTQSPPTTPSTPDTPAREQERLAHLRTKAARAYASYDPKHWTSHIVTTRGRSGHHVWQPLLWVLLVSIFAAWSAQNAEKLGVSQRRWNKWLLKIEPVEALLRLVMSFLLVFRLGRSAQRYWEARQKAGALIEVCRVIASTACAHMVFGDDLRRVEHRMHWPKAPPSTEEKDEVWMSTTCSPASAICRWVVVFPIAAKNYLRSEGGDPKELDGLLSTGEVDELFAAPNQCLYVLDTMRGLSASWAAKAVHNGACAEVVAQVFGALTRQIDLLTGTFGGMERINNTPLPFVYVSHLRTSLTVYLTLVPIVFAPIWLWATPPLTLIVAWALLGIEAAAVECERPVRGCANHMPLEAFCAVVADNVRQTLQHSASMGAKLRSR</sequence>
<keyword evidence="6" id="KW-0406">Ion transport</keyword>
<evidence type="ECO:0000256" key="3">
    <source>
        <dbReference type="ARBA" id="ARBA00022475"/>
    </source>
</evidence>
<accession>A0A8J2SKZ7</accession>
<dbReference type="Pfam" id="PF25539">
    <property type="entry name" value="Bestrophin_2"/>
    <property type="match status" value="1"/>
</dbReference>
<keyword evidence="4" id="KW-0812">Transmembrane</keyword>